<sequence length="61" mass="6849">MLEREPESETDADVAWRTWKRRQVGTPEMGPVRRGCAWRRRGSAHGGGEPALLRGRHGSHG</sequence>
<feature type="region of interest" description="Disordered" evidence="1">
    <location>
        <begin position="26"/>
        <end position="61"/>
    </location>
</feature>
<accession>Q8H431</accession>
<evidence type="ECO:0000313" key="3">
    <source>
        <dbReference type="Proteomes" id="UP000000763"/>
    </source>
</evidence>
<evidence type="ECO:0000313" key="2">
    <source>
        <dbReference type="EMBL" id="BAC21460.1"/>
    </source>
</evidence>
<dbReference type="EMBL" id="AP004303">
    <property type="protein sequence ID" value="BAC21460.1"/>
    <property type="molecule type" value="Genomic_DNA"/>
</dbReference>
<dbReference type="Proteomes" id="UP000000763">
    <property type="component" value="Chromosome 7"/>
</dbReference>
<proteinExistence type="predicted"/>
<protein>
    <submittedName>
        <fullName evidence="2">Uncharacterized protein</fullName>
    </submittedName>
</protein>
<dbReference type="AlphaFoldDB" id="Q8H431"/>
<reference evidence="3" key="1">
    <citation type="journal article" date="2005" name="Nature">
        <title>The map-based sequence of the rice genome.</title>
        <authorList>
            <consortium name="International rice genome sequencing project (IRGSP)"/>
            <person name="Matsumoto T."/>
            <person name="Wu J."/>
            <person name="Kanamori H."/>
            <person name="Katayose Y."/>
            <person name="Fujisawa M."/>
            <person name="Namiki N."/>
            <person name="Mizuno H."/>
            <person name="Yamamoto K."/>
            <person name="Antonio B.A."/>
            <person name="Baba T."/>
            <person name="Sakata K."/>
            <person name="Nagamura Y."/>
            <person name="Aoki H."/>
            <person name="Arikawa K."/>
            <person name="Arita K."/>
            <person name="Bito T."/>
            <person name="Chiden Y."/>
            <person name="Fujitsuka N."/>
            <person name="Fukunaka R."/>
            <person name="Hamada M."/>
            <person name="Harada C."/>
            <person name="Hayashi A."/>
            <person name="Hijishita S."/>
            <person name="Honda M."/>
            <person name="Hosokawa S."/>
            <person name="Ichikawa Y."/>
            <person name="Idonuma A."/>
            <person name="Iijima M."/>
            <person name="Ikeda M."/>
            <person name="Ikeno M."/>
            <person name="Ito K."/>
            <person name="Ito S."/>
            <person name="Ito T."/>
            <person name="Ito Y."/>
            <person name="Ito Y."/>
            <person name="Iwabuchi A."/>
            <person name="Kamiya K."/>
            <person name="Karasawa W."/>
            <person name="Kurita K."/>
            <person name="Katagiri S."/>
            <person name="Kikuta A."/>
            <person name="Kobayashi H."/>
            <person name="Kobayashi N."/>
            <person name="Machita K."/>
            <person name="Maehara T."/>
            <person name="Masukawa M."/>
            <person name="Mizubayashi T."/>
            <person name="Mukai Y."/>
            <person name="Nagasaki H."/>
            <person name="Nagata Y."/>
            <person name="Naito S."/>
            <person name="Nakashima M."/>
            <person name="Nakama Y."/>
            <person name="Nakamichi Y."/>
            <person name="Nakamura M."/>
            <person name="Meguro A."/>
            <person name="Negishi M."/>
            <person name="Ohta I."/>
            <person name="Ohta T."/>
            <person name="Okamoto M."/>
            <person name="Ono N."/>
            <person name="Saji S."/>
            <person name="Sakaguchi M."/>
            <person name="Sakai K."/>
            <person name="Shibata M."/>
            <person name="Shimokawa T."/>
            <person name="Song J."/>
            <person name="Takazaki Y."/>
            <person name="Terasawa K."/>
            <person name="Tsugane M."/>
            <person name="Tsuji K."/>
            <person name="Ueda S."/>
            <person name="Waki K."/>
            <person name="Yamagata H."/>
            <person name="Yamamoto M."/>
            <person name="Yamamoto S."/>
            <person name="Yamane H."/>
            <person name="Yoshiki S."/>
            <person name="Yoshihara R."/>
            <person name="Yukawa K."/>
            <person name="Zhong H."/>
            <person name="Yano M."/>
            <person name="Yuan Q."/>
            <person name="Ouyang S."/>
            <person name="Liu J."/>
            <person name="Jones K.M."/>
            <person name="Gansberger K."/>
            <person name="Moffat K."/>
            <person name="Hill J."/>
            <person name="Bera J."/>
            <person name="Fadrosh D."/>
            <person name="Jin S."/>
            <person name="Johri S."/>
            <person name="Kim M."/>
            <person name="Overton L."/>
            <person name="Reardon M."/>
            <person name="Tsitrin T."/>
            <person name="Vuong H."/>
            <person name="Weaver B."/>
            <person name="Ciecko A."/>
            <person name="Tallon L."/>
            <person name="Jackson J."/>
            <person name="Pai G."/>
            <person name="Aken S.V."/>
            <person name="Utterback T."/>
            <person name="Reidmuller S."/>
            <person name="Feldblyum T."/>
            <person name="Hsiao J."/>
            <person name="Zismann V."/>
            <person name="Iobst S."/>
            <person name="de Vazeille A.R."/>
            <person name="Buell C.R."/>
            <person name="Ying K."/>
            <person name="Li Y."/>
            <person name="Lu T."/>
            <person name="Huang Y."/>
            <person name="Zhao Q."/>
            <person name="Feng Q."/>
            <person name="Zhang L."/>
            <person name="Zhu J."/>
            <person name="Weng Q."/>
            <person name="Mu J."/>
            <person name="Lu Y."/>
            <person name="Fan D."/>
            <person name="Liu Y."/>
            <person name="Guan J."/>
            <person name="Zhang Y."/>
            <person name="Yu S."/>
            <person name="Liu X."/>
            <person name="Zhang Y."/>
            <person name="Hong G."/>
            <person name="Han B."/>
            <person name="Choisne N."/>
            <person name="Demange N."/>
            <person name="Orjeda G."/>
            <person name="Samain S."/>
            <person name="Cattolico L."/>
            <person name="Pelletier E."/>
            <person name="Couloux A."/>
            <person name="Segurens B."/>
            <person name="Wincker P."/>
            <person name="D'Hont A."/>
            <person name="Scarpelli C."/>
            <person name="Weissenbach J."/>
            <person name="Salanoubat M."/>
            <person name="Quetier F."/>
            <person name="Yu Y."/>
            <person name="Kim H.R."/>
            <person name="Rambo T."/>
            <person name="Currie J."/>
            <person name="Collura K."/>
            <person name="Luo M."/>
            <person name="Yang T."/>
            <person name="Ammiraju J.S.S."/>
            <person name="Engler F."/>
            <person name="Soderlund C."/>
            <person name="Wing R.A."/>
            <person name="Palmer L.E."/>
            <person name="de la Bastide M."/>
            <person name="Spiegel L."/>
            <person name="Nascimento L."/>
            <person name="Zutavern T."/>
            <person name="O'Shaughnessy A."/>
            <person name="Dike S."/>
            <person name="Dedhia N."/>
            <person name="Preston R."/>
            <person name="Balija V."/>
            <person name="McCombie W.R."/>
            <person name="Chow T."/>
            <person name="Chen H."/>
            <person name="Chung M."/>
            <person name="Chen C."/>
            <person name="Shaw J."/>
            <person name="Wu H."/>
            <person name="Hsiao K."/>
            <person name="Chao Y."/>
            <person name="Chu M."/>
            <person name="Cheng C."/>
            <person name="Hour A."/>
            <person name="Lee P."/>
            <person name="Lin S."/>
            <person name="Lin Y."/>
            <person name="Liou J."/>
            <person name="Liu S."/>
            <person name="Hsing Y."/>
            <person name="Raghuvanshi S."/>
            <person name="Mohanty A."/>
            <person name="Bharti A.K."/>
            <person name="Gaur A."/>
            <person name="Gupta V."/>
            <person name="Kumar D."/>
            <person name="Ravi V."/>
            <person name="Vij S."/>
            <person name="Kapur A."/>
            <person name="Khurana P."/>
            <person name="Khurana P."/>
            <person name="Khurana J.P."/>
            <person name="Tyagi A.K."/>
            <person name="Gaikwad K."/>
            <person name="Singh A."/>
            <person name="Dalal V."/>
            <person name="Srivastava S."/>
            <person name="Dixit A."/>
            <person name="Pal A.K."/>
            <person name="Ghazi I.A."/>
            <person name="Yadav M."/>
            <person name="Pandit A."/>
            <person name="Bhargava A."/>
            <person name="Sureshbabu K."/>
            <person name="Batra K."/>
            <person name="Sharma T.R."/>
            <person name="Mohapatra T."/>
            <person name="Singh N.K."/>
            <person name="Messing J."/>
            <person name="Nelson A.B."/>
            <person name="Fuks G."/>
            <person name="Kavchok S."/>
            <person name="Keizer G."/>
            <person name="Linton E."/>
            <person name="Llaca V."/>
            <person name="Song R."/>
            <person name="Tanyolac B."/>
            <person name="Young S."/>
            <person name="Ho-Il K."/>
            <person name="Hahn J.H."/>
            <person name="Sangsakoo G."/>
            <person name="Vanavichit A."/>
            <person name="de Mattos Luiz.A.T."/>
            <person name="Zimmer P.D."/>
            <person name="Malone G."/>
            <person name="Dellagostin O."/>
            <person name="de Oliveira A.C."/>
            <person name="Bevan M."/>
            <person name="Bancroft I."/>
            <person name="Minx P."/>
            <person name="Cordum H."/>
            <person name="Wilson R."/>
            <person name="Cheng Z."/>
            <person name="Jin W."/>
            <person name="Jiang J."/>
            <person name="Leong S.A."/>
            <person name="Iwama H."/>
            <person name="Gojobori T."/>
            <person name="Itoh T."/>
            <person name="Niimura Y."/>
            <person name="Fujii Y."/>
            <person name="Habara T."/>
            <person name="Sakai H."/>
            <person name="Sato Y."/>
            <person name="Wilson G."/>
            <person name="Kumar K."/>
            <person name="McCouch S."/>
            <person name="Juretic N."/>
            <person name="Hoen D."/>
            <person name="Wright S."/>
            <person name="Bruskiewich R."/>
            <person name="Bureau T."/>
            <person name="Miyao A."/>
            <person name="Hirochika H."/>
            <person name="Nishikawa T."/>
            <person name="Kadowaki K."/>
            <person name="Sugiura M."/>
            <person name="Burr B."/>
            <person name="Sasaki T."/>
        </authorList>
    </citation>
    <scope>NUCLEOTIDE SEQUENCE [LARGE SCALE GENOMIC DNA]</scope>
    <source>
        <strain evidence="3">cv. Nipponbare</strain>
    </source>
</reference>
<organism evidence="2 3">
    <name type="scientific">Oryza sativa subsp. japonica</name>
    <name type="common">Rice</name>
    <dbReference type="NCBI Taxonomy" id="39947"/>
    <lineage>
        <taxon>Eukaryota</taxon>
        <taxon>Viridiplantae</taxon>
        <taxon>Streptophyta</taxon>
        <taxon>Embryophyta</taxon>
        <taxon>Tracheophyta</taxon>
        <taxon>Spermatophyta</taxon>
        <taxon>Magnoliopsida</taxon>
        <taxon>Liliopsida</taxon>
        <taxon>Poales</taxon>
        <taxon>Poaceae</taxon>
        <taxon>BOP clade</taxon>
        <taxon>Oryzoideae</taxon>
        <taxon>Oryzeae</taxon>
        <taxon>Oryzinae</taxon>
        <taxon>Oryza</taxon>
        <taxon>Oryza sativa</taxon>
    </lineage>
</organism>
<reference evidence="3" key="2">
    <citation type="journal article" date="2008" name="Nucleic Acids Res.">
        <title>The rice annotation project database (RAP-DB): 2008 update.</title>
        <authorList>
            <consortium name="The rice annotation project (RAP)"/>
        </authorList>
    </citation>
    <scope>GENOME REANNOTATION</scope>
    <source>
        <strain evidence="3">cv. Nipponbare</strain>
    </source>
</reference>
<gene>
    <name evidence="2" type="primary">P0407H12.142</name>
</gene>
<evidence type="ECO:0000256" key="1">
    <source>
        <dbReference type="SAM" id="MobiDB-lite"/>
    </source>
</evidence>
<name>Q8H431_ORYSJ</name>